<evidence type="ECO:0000259" key="1">
    <source>
        <dbReference type="Pfam" id="PF04873"/>
    </source>
</evidence>
<dbReference type="AlphaFoldDB" id="A0AA88UZ74"/>
<protein>
    <recommendedName>
        <fullName evidence="1">Ethylene insensitive 3-like DNA-binding domain-containing protein</fullName>
    </recommendedName>
</protein>
<organism evidence="2 3">
    <name type="scientific">Escallonia herrerae</name>
    <dbReference type="NCBI Taxonomy" id="1293975"/>
    <lineage>
        <taxon>Eukaryota</taxon>
        <taxon>Viridiplantae</taxon>
        <taxon>Streptophyta</taxon>
        <taxon>Embryophyta</taxon>
        <taxon>Tracheophyta</taxon>
        <taxon>Spermatophyta</taxon>
        <taxon>Magnoliopsida</taxon>
        <taxon>eudicotyledons</taxon>
        <taxon>Gunneridae</taxon>
        <taxon>Pentapetalae</taxon>
        <taxon>asterids</taxon>
        <taxon>campanulids</taxon>
        <taxon>Escalloniales</taxon>
        <taxon>Escalloniaceae</taxon>
        <taxon>Escallonia</taxon>
    </lineage>
</organism>
<accession>A0AA88UZ74</accession>
<reference evidence="2" key="1">
    <citation type="submission" date="2022-12" db="EMBL/GenBank/DDBJ databases">
        <title>Draft genome assemblies for two species of Escallonia (Escalloniales).</title>
        <authorList>
            <person name="Chanderbali A."/>
            <person name="Dervinis C."/>
            <person name="Anghel I."/>
            <person name="Soltis D."/>
            <person name="Soltis P."/>
            <person name="Zapata F."/>
        </authorList>
    </citation>
    <scope>NUCLEOTIDE SEQUENCE</scope>
    <source>
        <strain evidence="2">UCBG64.0493</strain>
        <tissue evidence="2">Leaf</tissue>
    </source>
</reference>
<dbReference type="GO" id="GO:0003700">
    <property type="term" value="F:DNA-binding transcription factor activity"/>
    <property type="evidence" value="ECO:0007669"/>
    <property type="project" value="InterPro"/>
</dbReference>
<dbReference type="InterPro" id="IPR006957">
    <property type="entry name" value="EIN3"/>
</dbReference>
<dbReference type="PANTHER" id="PTHR33305:SF30">
    <property type="entry name" value="ETHYLENE INSENSITIVE 3-LIKE 3 PROTEIN"/>
    <property type="match status" value="1"/>
</dbReference>
<evidence type="ECO:0000313" key="2">
    <source>
        <dbReference type="EMBL" id="KAK2998355.1"/>
    </source>
</evidence>
<comment type="caution">
    <text evidence="2">The sequence shown here is derived from an EMBL/GenBank/DDBJ whole genome shotgun (WGS) entry which is preliminary data.</text>
</comment>
<evidence type="ECO:0000313" key="3">
    <source>
        <dbReference type="Proteomes" id="UP001188597"/>
    </source>
</evidence>
<dbReference type="GO" id="GO:0003677">
    <property type="term" value="F:DNA binding"/>
    <property type="evidence" value="ECO:0007669"/>
    <property type="project" value="TreeGrafter"/>
</dbReference>
<dbReference type="InterPro" id="IPR047091">
    <property type="entry name" value="EIN3-like_DNA-bd"/>
</dbReference>
<dbReference type="EMBL" id="JAVXUP010003688">
    <property type="protein sequence ID" value="KAK2998355.1"/>
    <property type="molecule type" value="Genomic_DNA"/>
</dbReference>
<feature type="domain" description="Ethylene insensitive 3-like DNA-binding" evidence="1">
    <location>
        <begin position="53"/>
        <end position="101"/>
    </location>
</feature>
<dbReference type="Pfam" id="PF04873">
    <property type="entry name" value="EIN3_DNA-bd"/>
    <property type="match status" value="1"/>
</dbReference>
<proteinExistence type="predicted"/>
<sequence>MAKILVEYHNRDESSKSKGRDQIKVALDRPTHRRQVKAVVAQEDYIRFALFCKPVNGASDNLRAWWKEKVQFDRNGLVAIAKYQADNSVLEKFEDCTAVASSSYLARAPQHYSWLTFVCSDVAP</sequence>
<keyword evidence="3" id="KW-1185">Reference proteome</keyword>
<gene>
    <name evidence="2" type="ORF">RJ639_023481</name>
</gene>
<dbReference type="GO" id="GO:0005634">
    <property type="term" value="C:nucleus"/>
    <property type="evidence" value="ECO:0007669"/>
    <property type="project" value="InterPro"/>
</dbReference>
<dbReference type="PANTHER" id="PTHR33305">
    <property type="entry name" value="ETHYLENE INSENSITIVE 3-LIKE 2 PROTEIN"/>
    <property type="match status" value="1"/>
</dbReference>
<name>A0AA88UZ74_9ASTE</name>
<dbReference type="Proteomes" id="UP001188597">
    <property type="component" value="Unassembled WGS sequence"/>
</dbReference>